<keyword evidence="3 5" id="KW-0949">S-adenosyl-L-methionine</keyword>
<gene>
    <name evidence="7" type="ORF">GAH_01356</name>
</gene>
<dbReference type="Gene3D" id="3.40.50.150">
    <property type="entry name" value="Vaccinia Virus protein VP39"/>
    <property type="match status" value="1"/>
</dbReference>
<evidence type="ECO:0000256" key="4">
    <source>
        <dbReference type="ARBA" id="ARBA00022884"/>
    </source>
</evidence>
<dbReference type="SUPFAM" id="SSF48013">
    <property type="entry name" value="NusB-like"/>
    <property type="match status" value="1"/>
</dbReference>
<reference evidence="7 8" key="1">
    <citation type="submission" date="2015-04" db="EMBL/GenBank/DDBJ databases">
        <title>The complete genome sequence of the hyperthermophilic, obligate iron-reducing archaeon Geoglobus ahangari strain 234T.</title>
        <authorList>
            <person name="Manzella M.P."/>
            <person name="Holmes D.E."/>
            <person name="Rocheleau J.M."/>
            <person name="Chung A."/>
            <person name="Reguera G."/>
            <person name="Kashefi K."/>
        </authorList>
    </citation>
    <scope>NUCLEOTIDE SEQUENCE [LARGE SCALE GENOMIC DNA]</scope>
    <source>
        <strain evidence="7 8">234</strain>
    </source>
</reference>
<keyword evidence="4 5" id="KW-0694">RNA-binding</keyword>
<evidence type="ECO:0000259" key="6">
    <source>
        <dbReference type="PROSITE" id="PS51686"/>
    </source>
</evidence>
<organism evidence="7 8">
    <name type="scientific">Geoglobus ahangari</name>
    <dbReference type="NCBI Taxonomy" id="113653"/>
    <lineage>
        <taxon>Archaea</taxon>
        <taxon>Methanobacteriati</taxon>
        <taxon>Methanobacteriota</taxon>
        <taxon>Archaeoglobi</taxon>
        <taxon>Archaeoglobales</taxon>
        <taxon>Archaeoglobaceae</taxon>
        <taxon>Geoglobus</taxon>
    </lineage>
</organism>
<dbReference type="PROSITE" id="PS51686">
    <property type="entry name" value="SAM_MT_RSMB_NOP"/>
    <property type="match status" value="1"/>
</dbReference>
<feature type="binding site" evidence="5">
    <location>
        <position position="331"/>
    </location>
    <ligand>
        <name>S-adenosyl-L-methionine</name>
        <dbReference type="ChEBI" id="CHEBI:59789"/>
    </ligand>
</feature>
<dbReference type="InParanoid" id="A0A0F7IF44"/>
<feature type="binding site" evidence="5">
    <location>
        <begin position="266"/>
        <end position="272"/>
    </location>
    <ligand>
        <name>S-adenosyl-L-methionine</name>
        <dbReference type="ChEBI" id="CHEBI:59789"/>
    </ligand>
</feature>
<feature type="binding site" evidence="5">
    <location>
        <position position="290"/>
    </location>
    <ligand>
        <name>S-adenosyl-L-methionine</name>
        <dbReference type="ChEBI" id="CHEBI:59789"/>
    </ligand>
</feature>
<dbReference type="InterPro" id="IPR035926">
    <property type="entry name" value="NusB-like_sf"/>
</dbReference>
<dbReference type="HOGENOM" id="CLU_005316_0_1_2"/>
<dbReference type="EC" id="2.1.1.176" evidence="7"/>
<dbReference type="InterPro" id="IPR001678">
    <property type="entry name" value="MeTrfase_RsmB-F_NOP2_dom"/>
</dbReference>
<dbReference type="AlphaFoldDB" id="A0A0F7IF44"/>
<keyword evidence="8" id="KW-1185">Reference proteome</keyword>
<dbReference type="EMBL" id="CP011267">
    <property type="protein sequence ID" value="AKG91342.1"/>
    <property type="molecule type" value="Genomic_DNA"/>
</dbReference>
<dbReference type="InterPro" id="IPR006027">
    <property type="entry name" value="NusB_RsmB_TIM44"/>
</dbReference>
<dbReference type="GO" id="GO:0003723">
    <property type="term" value="F:RNA binding"/>
    <property type="evidence" value="ECO:0007669"/>
    <property type="project" value="UniProtKB-UniRule"/>
</dbReference>
<dbReference type="Gene3D" id="1.10.940.10">
    <property type="entry name" value="NusB-like"/>
    <property type="match status" value="1"/>
</dbReference>
<dbReference type="GO" id="GO:0006355">
    <property type="term" value="P:regulation of DNA-templated transcription"/>
    <property type="evidence" value="ECO:0007669"/>
    <property type="project" value="InterPro"/>
</dbReference>
<dbReference type="GO" id="GO:0008173">
    <property type="term" value="F:RNA methyltransferase activity"/>
    <property type="evidence" value="ECO:0007669"/>
    <property type="project" value="InterPro"/>
</dbReference>
<dbReference type="GeneID" id="24803928"/>
<dbReference type="Pfam" id="PF01029">
    <property type="entry name" value="NusB"/>
    <property type="match status" value="1"/>
</dbReference>
<protein>
    <submittedName>
        <fullName evidence="7">tRNA and rRNA cytosine-C5-methylase</fullName>
        <ecNumber evidence="7">2.1.1.176</ecNumber>
    </submittedName>
</protein>
<evidence type="ECO:0000313" key="7">
    <source>
        <dbReference type="EMBL" id="AKG91342.1"/>
    </source>
</evidence>
<dbReference type="PATRIC" id="fig|113653.22.peg.1341"/>
<dbReference type="OrthoDB" id="14725at2157"/>
<sequence>MLARADGGDVVPTQKLAAEVLQIVEENTISAKEALRRYFLGKNLDYKIRGSVHAYVFEVLKRRNLIDFILQKALGFRNLGSINPFIRNLLRIGVYEMHFKGVHPALATDSAVRIAREVSPKSAGFVNAILRNAENVSVERELEEIRKVSRRRYLALKYFHPEWYIRIAEKTVPDYEKLLEANLRQTIYVRANTIRKSPENVRRLLESQGVVLEETPVEDVFKVVSYEMPPAILEGYDRDFVIQDLASCLVTLALSPEPGETVVDLAAAPGSKTSHIAALMENRGRIIAVDNSRERVERMRARLKRLGVRNVEIRVADGVKFRASADRVLIDAPCSSTGSVRNYPSVKWRYSPQKFQALLRLQRAMLRNAARMADKIVYSTCSITFEENEGNLLKLEDTFSVDRLKLGMGLGGLRRYKGKEFRHADRVVRLYPHIHDTAGFFISRLSVL</sequence>
<feature type="active site" description="Nucleophile" evidence="5">
    <location>
        <position position="381"/>
    </location>
</feature>
<evidence type="ECO:0000313" key="8">
    <source>
        <dbReference type="Proteomes" id="UP000034723"/>
    </source>
</evidence>
<dbReference type="Proteomes" id="UP000034723">
    <property type="component" value="Chromosome"/>
</dbReference>
<evidence type="ECO:0000256" key="1">
    <source>
        <dbReference type="ARBA" id="ARBA00022603"/>
    </source>
</evidence>
<comment type="similarity">
    <text evidence="5">Belongs to the class I-like SAM-binding methyltransferase superfamily. RsmB/NOP family.</text>
</comment>
<feature type="domain" description="SAM-dependent MTase RsmB/NOP-type" evidence="6">
    <location>
        <begin position="177"/>
        <end position="448"/>
    </location>
</feature>
<dbReference type="Pfam" id="PF01189">
    <property type="entry name" value="Methyltr_RsmB-F"/>
    <property type="match status" value="1"/>
</dbReference>
<dbReference type="RefSeq" id="WP_048095540.1">
    <property type="nucleotide sequence ID" value="NZ_CP011267.1"/>
</dbReference>
<evidence type="ECO:0000256" key="3">
    <source>
        <dbReference type="ARBA" id="ARBA00022691"/>
    </source>
</evidence>
<dbReference type="GO" id="GO:0001510">
    <property type="term" value="P:RNA methylation"/>
    <property type="evidence" value="ECO:0007669"/>
    <property type="project" value="InterPro"/>
</dbReference>
<evidence type="ECO:0000256" key="5">
    <source>
        <dbReference type="PROSITE-ProRule" id="PRU01023"/>
    </source>
</evidence>
<keyword evidence="1 5" id="KW-0489">Methyltransferase</keyword>
<name>A0A0F7IF44_9EURY</name>
<dbReference type="PRINTS" id="PR02008">
    <property type="entry name" value="RCMTFAMILY"/>
</dbReference>
<dbReference type="PANTHER" id="PTHR22807:SF70">
    <property type="entry name" value="TRNA_RRNA CYTOSINE-C5-METHYLASE, NOL1_NOP2_SUN FAMILY, FUSED TO N-TERMINAL NUSB REGULATOR DOMAIN"/>
    <property type="match status" value="1"/>
</dbReference>
<dbReference type="InterPro" id="IPR049560">
    <property type="entry name" value="MeTrfase_RsmB-F_NOP2_cat"/>
</dbReference>
<evidence type="ECO:0000256" key="2">
    <source>
        <dbReference type="ARBA" id="ARBA00022679"/>
    </source>
</evidence>
<comment type="caution">
    <text evidence="5">Lacks conserved residue(s) required for the propagation of feature annotation.</text>
</comment>
<dbReference type="PANTHER" id="PTHR22807">
    <property type="entry name" value="NOP2 YEAST -RELATED NOL1/NOP2/FMU SUN DOMAIN-CONTAINING"/>
    <property type="match status" value="1"/>
</dbReference>
<dbReference type="SUPFAM" id="SSF53335">
    <property type="entry name" value="S-adenosyl-L-methionine-dependent methyltransferases"/>
    <property type="match status" value="1"/>
</dbReference>
<accession>A0A0F7IF44</accession>
<keyword evidence="2 5" id="KW-0808">Transferase</keyword>
<dbReference type="InterPro" id="IPR023267">
    <property type="entry name" value="RCMT"/>
</dbReference>
<dbReference type="KEGG" id="gah:GAH_01356"/>
<dbReference type="STRING" id="113653.GAH_01356"/>
<dbReference type="CDD" id="cd02440">
    <property type="entry name" value="AdoMet_MTases"/>
    <property type="match status" value="1"/>
</dbReference>
<proteinExistence type="inferred from homology"/>
<dbReference type="InterPro" id="IPR029063">
    <property type="entry name" value="SAM-dependent_MTases_sf"/>
</dbReference>